<dbReference type="EMBL" id="CP158587">
    <property type="protein sequence ID" value="XCA34945.1"/>
    <property type="molecule type" value="Genomic_DNA"/>
</dbReference>
<name>A0AAU7YMQ1_9RICK</name>
<feature type="repeat" description="ANK" evidence="3">
    <location>
        <begin position="48"/>
        <end position="80"/>
    </location>
</feature>
<dbReference type="PROSITE" id="PS50088">
    <property type="entry name" value="ANK_REPEAT"/>
    <property type="match status" value="3"/>
</dbReference>
<protein>
    <submittedName>
        <fullName evidence="4">Ankyrin repeat domain-containing protein</fullName>
    </submittedName>
</protein>
<organism evidence="4">
    <name type="scientific">Wolbachia endosymbiont of Oeneis ivallda</name>
    <dbReference type="NCBI Taxonomy" id="3171168"/>
    <lineage>
        <taxon>Bacteria</taxon>
        <taxon>Pseudomonadati</taxon>
        <taxon>Pseudomonadota</taxon>
        <taxon>Alphaproteobacteria</taxon>
        <taxon>Rickettsiales</taxon>
        <taxon>Anaplasmataceae</taxon>
        <taxon>Wolbachieae</taxon>
        <taxon>Wolbachia</taxon>
    </lineage>
</organism>
<dbReference type="PANTHER" id="PTHR24136:SF15">
    <property type="entry name" value="ANK_REP_REGION DOMAIN-CONTAINING PROTEIN"/>
    <property type="match status" value="1"/>
</dbReference>
<dbReference type="InterPro" id="IPR002110">
    <property type="entry name" value="Ankyrin_rpt"/>
</dbReference>
<dbReference type="PANTHER" id="PTHR24136">
    <property type="entry name" value="SOWAH (DROSOPHILA) HOMOLOG"/>
    <property type="match status" value="1"/>
</dbReference>
<accession>A0AAU7YMQ1</accession>
<dbReference type="Gene3D" id="1.25.40.20">
    <property type="entry name" value="Ankyrin repeat-containing domain"/>
    <property type="match status" value="2"/>
</dbReference>
<dbReference type="GO" id="GO:0045732">
    <property type="term" value="P:positive regulation of protein catabolic process"/>
    <property type="evidence" value="ECO:0007669"/>
    <property type="project" value="TreeGrafter"/>
</dbReference>
<evidence type="ECO:0000256" key="3">
    <source>
        <dbReference type="PROSITE-ProRule" id="PRU00023"/>
    </source>
</evidence>
<reference evidence="4" key="1">
    <citation type="submission" date="2024-06" db="EMBL/GenBank/DDBJ databases">
        <title>Genome assembly of the Oeneis chryxus ivallda.</title>
        <authorList>
            <person name="MacDonald Z."/>
            <person name="Shaffer H.B."/>
            <person name="Gillespie T."/>
            <person name="Marimuthu M.P.A."/>
            <person name="Nguyen O."/>
            <person name="Fairbairn C.W."/>
            <person name="Seligmann W.E."/>
            <person name="Escalona M."/>
            <person name="Miller C."/>
            <person name="Toffelmier E."/>
        </authorList>
    </citation>
    <scope>NUCLEOTIDE SEQUENCE</scope>
    <source>
        <strain evidence="4">CCGP_102_HBS-TG_Oc004</strain>
    </source>
</reference>
<feature type="repeat" description="ANK" evidence="3">
    <location>
        <begin position="115"/>
        <end position="147"/>
    </location>
</feature>
<dbReference type="Pfam" id="PF00023">
    <property type="entry name" value="Ank"/>
    <property type="match status" value="1"/>
</dbReference>
<dbReference type="GO" id="GO:0016567">
    <property type="term" value="P:protein ubiquitination"/>
    <property type="evidence" value="ECO:0007669"/>
    <property type="project" value="TreeGrafter"/>
</dbReference>
<dbReference type="InterPro" id="IPR036770">
    <property type="entry name" value="Ankyrin_rpt-contain_sf"/>
</dbReference>
<dbReference type="AlphaFoldDB" id="A0AAU7YMQ1"/>
<evidence type="ECO:0000256" key="1">
    <source>
        <dbReference type="ARBA" id="ARBA00022737"/>
    </source>
</evidence>
<evidence type="ECO:0000313" key="4">
    <source>
        <dbReference type="EMBL" id="XCA34945.1"/>
    </source>
</evidence>
<feature type="repeat" description="ANK" evidence="3">
    <location>
        <begin position="82"/>
        <end position="114"/>
    </location>
</feature>
<keyword evidence="1" id="KW-0677">Repeat</keyword>
<dbReference type="Pfam" id="PF12796">
    <property type="entry name" value="Ank_2"/>
    <property type="match status" value="1"/>
</dbReference>
<dbReference type="InterPro" id="IPR051573">
    <property type="entry name" value="Ankyrin-SOCS_box_domain"/>
</dbReference>
<gene>
    <name evidence="4" type="ORF">ABS861_06290</name>
</gene>
<sequence length="346" mass="38322">MQKRIRIENFIDELFVAIEEHSLLKANICIKTAVMMKLKNQVFIGERYGMKPISFAVKENSFKTLKFLVNNGANVNAASSESLRVALHVAAEYGREDAGQFLLSRYAKINLQDIMGKVPLHLASFHCQVEMVELLIKHDVNIYIRDAGGRIPLDVVGDDPKSICNSNTRQKIISILKCADKVNCQTLASRTNLKVIEASNNFSYHNSTSVLSSAVKPSSFINSVFSWMGTSTTAALSSLFQSAPALPPAKQSIAHSNGSSIGSSQVDFNGTILLTAIAISKFTGERYSMPLDDSLLTIRQVKERKLNSLERDVKMALSKCDKLYQYPESSLSNFTISKGVRHQKHL</sequence>
<dbReference type="SUPFAM" id="SSF48403">
    <property type="entry name" value="Ankyrin repeat"/>
    <property type="match status" value="1"/>
</dbReference>
<evidence type="ECO:0000256" key="2">
    <source>
        <dbReference type="ARBA" id="ARBA00023043"/>
    </source>
</evidence>
<dbReference type="PROSITE" id="PS50297">
    <property type="entry name" value="ANK_REP_REGION"/>
    <property type="match status" value="2"/>
</dbReference>
<dbReference type="SMART" id="SM00248">
    <property type="entry name" value="ANK"/>
    <property type="match status" value="3"/>
</dbReference>
<keyword evidence="2 3" id="KW-0040">ANK repeat</keyword>
<proteinExistence type="predicted"/>